<evidence type="ECO:0000256" key="2">
    <source>
        <dbReference type="ARBA" id="ARBA00022692"/>
    </source>
</evidence>
<evidence type="ECO:0000256" key="6">
    <source>
        <dbReference type="SAM" id="Phobius"/>
    </source>
</evidence>
<organism evidence="7 8">
    <name type="scientific">Leptobrachium leishanense</name>
    <name type="common">Leishan spiny toad</name>
    <dbReference type="NCBI Taxonomy" id="445787"/>
    <lineage>
        <taxon>Eukaryota</taxon>
        <taxon>Metazoa</taxon>
        <taxon>Chordata</taxon>
        <taxon>Craniata</taxon>
        <taxon>Vertebrata</taxon>
        <taxon>Euteleostomi</taxon>
        <taxon>Amphibia</taxon>
        <taxon>Batrachia</taxon>
        <taxon>Anura</taxon>
        <taxon>Pelobatoidea</taxon>
        <taxon>Megophryidae</taxon>
        <taxon>Leptobrachium</taxon>
    </lineage>
</organism>
<dbReference type="Proteomes" id="UP000694569">
    <property type="component" value="Unplaced"/>
</dbReference>
<dbReference type="InterPro" id="IPR031627">
    <property type="entry name" value="PDZK1IP1/SMIM24"/>
</dbReference>
<comment type="similarity">
    <text evidence="5">Belongs to the PDZK1-interacting protein 1/SMIM24 family.</text>
</comment>
<dbReference type="GO" id="GO:0016020">
    <property type="term" value="C:membrane"/>
    <property type="evidence" value="ECO:0007669"/>
    <property type="project" value="UniProtKB-SubCell"/>
</dbReference>
<protein>
    <submittedName>
        <fullName evidence="7">Uncharacterized protein</fullName>
    </submittedName>
</protein>
<accession>A0A8C5LV22</accession>
<dbReference type="PANTHER" id="PTHR15296:SF2">
    <property type="entry name" value="SMALL INTEGRAL MEMBRANE PROTEIN 24"/>
    <property type="match status" value="1"/>
</dbReference>
<evidence type="ECO:0000256" key="5">
    <source>
        <dbReference type="ARBA" id="ARBA00049650"/>
    </source>
</evidence>
<comment type="subcellular location">
    <subcellularLocation>
        <location evidence="1">Membrane</location>
        <topology evidence="1">Single-pass membrane protein</topology>
    </subcellularLocation>
</comment>
<evidence type="ECO:0000313" key="8">
    <source>
        <dbReference type="Proteomes" id="UP000694569"/>
    </source>
</evidence>
<reference evidence="7" key="2">
    <citation type="submission" date="2025-09" db="UniProtKB">
        <authorList>
            <consortium name="Ensembl"/>
        </authorList>
    </citation>
    <scope>IDENTIFICATION</scope>
</reference>
<sequence length="87" mass="9786">MLRTEIVCCCCHCFLYSILQLLHCTIFCSVDAARASSNGSSRHLQPWLIGLTAMVTFLFIVFVLMIANRLFCKKKKCVLLQSNLIAA</sequence>
<name>A0A8C5LV22_9ANUR</name>
<dbReference type="AlphaFoldDB" id="A0A8C5LV22"/>
<dbReference type="Ensembl" id="ENSLLET00000003073.1">
    <property type="protein sequence ID" value="ENSLLEP00000002951.1"/>
    <property type="gene ID" value="ENSLLEG00000001905.1"/>
</dbReference>
<keyword evidence="2 6" id="KW-0812">Transmembrane</keyword>
<dbReference type="PANTHER" id="PTHR15296">
    <property type="entry name" value="MEMBRANE-ASSOCIATED PROTEIN MAP17"/>
    <property type="match status" value="1"/>
</dbReference>
<proteinExistence type="inferred from homology"/>
<evidence type="ECO:0000256" key="4">
    <source>
        <dbReference type="ARBA" id="ARBA00023136"/>
    </source>
</evidence>
<keyword evidence="4 6" id="KW-0472">Membrane</keyword>
<evidence type="ECO:0000256" key="3">
    <source>
        <dbReference type="ARBA" id="ARBA00022989"/>
    </source>
</evidence>
<keyword evidence="8" id="KW-1185">Reference proteome</keyword>
<dbReference type="GeneTree" id="ENSGT01070000257246"/>
<reference evidence="7" key="1">
    <citation type="submission" date="2025-08" db="UniProtKB">
        <authorList>
            <consortium name="Ensembl"/>
        </authorList>
    </citation>
    <scope>IDENTIFICATION</scope>
</reference>
<dbReference type="Pfam" id="PF15807">
    <property type="entry name" value="MAP17"/>
    <property type="match status" value="1"/>
</dbReference>
<dbReference type="OrthoDB" id="8893098at2759"/>
<feature type="transmembrane region" description="Helical" evidence="6">
    <location>
        <begin position="48"/>
        <end position="67"/>
    </location>
</feature>
<evidence type="ECO:0000256" key="1">
    <source>
        <dbReference type="ARBA" id="ARBA00004167"/>
    </source>
</evidence>
<evidence type="ECO:0000313" key="7">
    <source>
        <dbReference type="Ensembl" id="ENSLLEP00000002951.1"/>
    </source>
</evidence>
<keyword evidence="3 6" id="KW-1133">Transmembrane helix</keyword>